<feature type="compositionally biased region" description="Low complexity" evidence="1">
    <location>
        <begin position="50"/>
        <end position="62"/>
    </location>
</feature>
<evidence type="ECO:0000313" key="5">
    <source>
        <dbReference type="Proteomes" id="UP000054544"/>
    </source>
</evidence>
<dbReference type="OrthoDB" id="4167009at2759"/>
<dbReference type="GO" id="GO:0008157">
    <property type="term" value="F:protein phosphatase 1 binding"/>
    <property type="evidence" value="ECO:0007669"/>
    <property type="project" value="TreeGrafter"/>
</dbReference>
<dbReference type="GO" id="GO:0000164">
    <property type="term" value="C:protein phosphatase type 1 complex"/>
    <property type="evidence" value="ECO:0007669"/>
    <property type="project" value="TreeGrafter"/>
</dbReference>
<dbReference type="InterPro" id="IPR005036">
    <property type="entry name" value="CBM21_dom"/>
</dbReference>
<keyword evidence="5" id="KW-1185">Reference proteome</keyword>
<feature type="transmembrane region" description="Helical" evidence="2">
    <location>
        <begin position="1091"/>
        <end position="1110"/>
    </location>
</feature>
<evidence type="ECO:0000256" key="1">
    <source>
        <dbReference type="SAM" id="MobiDB-lite"/>
    </source>
</evidence>
<dbReference type="PROSITE" id="PS51159">
    <property type="entry name" value="CBM21"/>
    <property type="match status" value="1"/>
</dbReference>
<feature type="compositionally biased region" description="Polar residues" evidence="1">
    <location>
        <begin position="10"/>
        <end position="39"/>
    </location>
</feature>
<name>A0A0D9NKL6_METAN</name>
<dbReference type="Pfam" id="PF03370">
    <property type="entry name" value="CBM_21"/>
    <property type="match status" value="1"/>
</dbReference>
<feature type="compositionally biased region" description="Basic and acidic residues" evidence="1">
    <location>
        <begin position="686"/>
        <end position="700"/>
    </location>
</feature>
<keyword evidence="2" id="KW-0472">Membrane</keyword>
<dbReference type="GO" id="GO:2001069">
    <property type="term" value="F:glycogen binding"/>
    <property type="evidence" value="ECO:0007669"/>
    <property type="project" value="TreeGrafter"/>
</dbReference>
<proteinExistence type="predicted"/>
<feature type="compositionally biased region" description="Low complexity" evidence="1">
    <location>
        <begin position="837"/>
        <end position="849"/>
    </location>
</feature>
<evidence type="ECO:0000313" key="4">
    <source>
        <dbReference type="EMBL" id="KJK74504.1"/>
    </source>
</evidence>
<evidence type="ECO:0000259" key="3">
    <source>
        <dbReference type="PROSITE" id="PS51159"/>
    </source>
</evidence>
<accession>A0A0D9NKL6</accession>
<dbReference type="Gene3D" id="2.60.40.2440">
    <property type="entry name" value="Carbohydrate binding type-21 domain"/>
    <property type="match status" value="1"/>
</dbReference>
<feature type="region of interest" description="Disordered" evidence="1">
    <location>
        <begin position="822"/>
        <end position="858"/>
    </location>
</feature>
<feature type="compositionally biased region" description="Basic and acidic residues" evidence="1">
    <location>
        <begin position="330"/>
        <end position="339"/>
    </location>
</feature>
<dbReference type="STRING" id="1291518.A0A0D9NKL6"/>
<keyword evidence="2" id="KW-0812">Transmembrane</keyword>
<dbReference type="InterPro" id="IPR009593">
    <property type="entry name" value="DUF1203"/>
</dbReference>
<dbReference type="InterPro" id="IPR038175">
    <property type="entry name" value="CBM21_dom_sf"/>
</dbReference>
<feature type="region of interest" description="Disordered" evidence="1">
    <location>
        <begin position="305"/>
        <end position="380"/>
    </location>
</feature>
<evidence type="ECO:0000256" key="2">
    <source>
        <dbReference type="SAM" id="Phobius"/>
    </source>
</evidence>
<dbReference type="Proteomes" id="UP000054544">
    <property type="component" value="Unassembled WGS sequence"/>
</dbReference>
<feature type="compositionally biased region" description="Polar residues" evidence="1">
    <location>
        <begin position="735"/>
        <end position="747"/>
    </location>
</feature>
<feature type="region of interest" description="Disordered" evidence="1">
    <location>
        <begin position="551"/>
        <end position="584"/>
    </location>
</feature>
<organism evidence="4 5">
    <name type="scientific">Metarhizium anisopliae BRIP 53293</name>
    <dbReference type="NCBI Taxonomy" id="1291518"/>
    <lineage>
        <taxon>Eukaryota</taxon>
        <taxon>Fungi</taxon>
        <taxon>Dikarya</taxon>
        <taxon>Ascomycota</taxon>
        <taxon>Pezizomycotina</taxon>
        <taxon>Sordariomycetes</taxon>
        <taxon>Hypocreomycetidae</taxon>
        <taxon>Hypocreales</taxon>
        <taxon>Clavicipitaceae</taxon>
        <taxon>Metarhizium</taxon>
    </lineage>
</organism>
<gene>
    <name evidence="4" type="ORF">H634G_10201</name>
</gene>
<feature type="compositionally biased region" description="Acidic residues" evidence="1">
    <location>
        <begin position="566"/>
        <end position="584"/>
    </location>
</feature>
<feature type="transmembrane region" description="Helical" evidence="2">
    <location>
        <begin position="1062"/>
        <end position="1084"/>
    </location>
</feature>
<dbReference type="Pfam" id="PF06718">
    <property type="entry name" value="DUF1203"/>
    <property type="match status" value="1"/>
</dbReference>
<protein>
    <recommendedName>
        <fullName evidence="3">CBM21 domain-containing protein</fullName>
    </recommendedName>
</protein>
<dbReference type="GO" id="GO:0005979">
    <property type="term" value="P:regulation of glycogen biosynthetic process"/>
    <property type="evidence" value="ECO:0007669"/>
    <property type="project" value="TreeGrafter"/>
</dbReference>
<feature type="region of interest" description="Disordered" evidence="1">
    <location>
        <begin position="714"/>
        <end position="747"/>
    </location>
</feature>
<feature type="region of interest" description="Disordered" evidence="1">
    <location>
        <begin position="620"/>
        <end position="700"/>
    </location>
</feature>
<keyword evidence="2" id="KW-1133">Transmembrane helix</keyword>
<feature type="compositionally biased region" description="Basic and acidic residues" evidence="1">
    <location>
        <begin position="714"/>
        <end position="729"/>
    </location>
</feature>
<feature type="region of interest" description="Disordered" evidence="1">
    <location>
        <begin position="1"/>
        <end position="110"/>
    </location>
</feature>
<dbReference type="PANTHER" id="PTHR12307:SF36">
    <property type="entry name" value="GLYCOGEN-BINDING SUBUNIT 76A"/>
    <property type="match status" value="1"/>
</dbReference>
<dbReference type="PANTHER" id="PTHR12307">
    <property type="entry name" value="PROTEIN PHOSPHATASE 1 REGULATORY SUBUNIT"/>
    <property type="match status" value="1"/>
</dbReference>
<dbReference type="EMBL" id="KE384758">
    <property type="protein sequence ID" value="KJK74504.1"/>
    <property type="molecule type" value="Genomic_DNA"/>
</dbReference>
<sequence length="1289" mass="144406">MPYTPPSHRSPASSGSTSPDVSRRSSFQSGPRPSLPQSASRLRKPRRRPPVSVVSDGSEGVVTPQGPSNELKGMVSTGRGEKADKALRDTGSQTPMVPKKSGDPVRSALRTSSRQLPLKAVRFDSLEHVRHFLQVDRPLAVSAGSSPIDSYEWDTEYPFPGNGRQNVPTPPFEWEILTSNFPPDSAARKSSPVRLDKVWLSNDEKTLLGSVVVANLARQKAVACRFTFDDWKTASEVAADYTYEMRPRETPPGHERFTFSIKLADTTDLESKTLFLCVRYTANGQEYWDNNYNCHFQVDFRKKHNPNNPPTWSQPLDRSDTLGKPLAADTTRDDADHLETITAGSDSSSKESLTEPSSAPWSDEAGITEPSSLSYGTPVDREHTIDTQRLTKFYNYTKPEVDKDLQDDDIQSIASIADDIGSLVESTSTMPDHREAAINYLVKKLTDDPELLSLYRNGNKCIDEARFVRNHRRLLKRYFLDLQSEGHMPSEKLAVRFLRVRSDRTRISSEIYRVAKSSESDNVVREKVNIMLDQEKDNLLMLERYLGQQDSTAGAERGIEGRATEDVDVTSEASDDSDAGEPEADMNGRLLKLDATAEFLVAGRPFSLYKQRLREFLQPEAHDPEEMPQLDLAPTGSSGLENSSRDVDKQWLESVDPRPSNTDVSEPREQPLSSERPLVVASAEVIQREKDVPESAEPRVEGIDTDVAYHRRIDSAERRVLRPETEKTPQGHLGKSSTPSPQNGTRPTVLSRAVGALDIGIARGYGKILTFLSNIGLREQDIAPGCQRVRWKNRRGKTLYDDYVEHEPGALQALQDYLQSSAYRSRATPTSDHGHEPSLSSPPASSTNSMQASTSKSCDIADQARTTLVGSTRTSRFREDIEMGERSTNTLHLLSCMERGRYGNDLRPELVTNIKDDGHLFHTLRKSYHAHRGRLRPYWSLRTVHGIHFMKFLYGGPRYIDVRCHHDICENGKPCNCIPPAHLVRPHGSEYECAPVPSKFSPPIGQRLMMDFFTNPDDIELDSTLVLRQLPKRTCGDLQSPCSEAVEAWGIYYKEDWDWAKIWWILGVGFFPPSLVFGILWGILKQDIQATYFPWHLILITYILLSPLVAAENSYQVTLLQAERKMSTNNSSKNSGQNVPPTLKLRALPTPFAAKGVPSSLAKTVKVDGENAFPCRRCLQDGEVGDVMLLAPYDPWLGDSPYRQPGPIFVHSTPQCAPYKPDGLLPQQLCRRLISVRCFDSAHCLVSADVVQGDELMRVSAKMMENEKAEYIHLHYARPGCFAVRIDRA</sequence>
<feature type="compositionally biased region" description="Basic and acidic residues" evidence="1">
    <location>
        <begin position="79"/>
        <end position="88"/>
    </location>
</feature>
<reference evidence="5" key="1">
    <citation type="journal article" date="2014" name="BMC Genomics">
        <title>The genome sequence of the biocontrol fungus Metarhizium anisopliae and comparative genomics of Metarhizium species.</title>
        <authorList>
            <person name="Pattemore J.A."/>
            <person name="Hane J.K."/>
            <person name="Williams A.H."/>
            <person name="Wilson B.A."/>
            <person name="Stodart B.J."/>
            <person name="Ash G.J."/>
        </authorList>
    </citation>
    <scope>NUCLEOTIDE SEQUENCE [LARGE SCALE GENOMIC DNA]</scope>
    <source>
        <strain evidence="5">BRIP 53293</strain>
    </source>
</reference>
<feature type="domain" description="CBM21" evidence="3">
    <location>
        <begin position="185"/>
        <end position="299"/>
    </location>
</feature>
<feature type="compositionally biased region" description="Polar residues" evidence="1">
    <location>
        <begin position="822"/>
        <end position="831"/>
    </location>
</feature>
<dbReference type="InterPro" id="IPR050782">
    <property type="entry name" value="PP1_regulatory_subunit_3"/>
</dbReference>